<dbReference type="EMBL" id="JBFMKM010000006">
    <property type="protein sequence ID" value="KAL1305728.1"/>
    <property type="molecule type" value="Genomic_DNA"/>
</dbReference>
<evidence type="ECO:0000256" key="4">
    <source>
        <dbReference type="ARBA" id="ARBA00012670"/>
    </source>
</evidence>
<dbReference type="Gene3D" id="3.20.20.80">
    <property type="entry name" value="Glycosidases"/>
    <property type="match status" value="1"/>
</dbReference>
<keyword evidence="11" id="KW-1185">Reference proteome</keyword>
<keyword evidence="6" id="KW-0378">Hydrolase</keyword>
<evidence type="ECO:0000256" key="2">
    <source>
        <dbReference type="ARBA" id="ARBA00004834"/>
    </source>
</evidence>
<dbReference type="Pfam" id="PF22848">
    <property type="entry name" value="ASD1_dom"/>
    <property type="match status" value="1"/>
</dbReference>
<dbReference type="InterPro" id="IPR010720">
    <property type="entry name" value="Alpha-L-AF_C"/>
</dbReference>
<dbReference type="PANTHER" id="PTHR31776">
    <property type="entry name" value="ALPHA-L-ARABINOFURANOSIDASE 1"/>
    <property type="match status" value="1"/>
</dbReference>
<evidence type="ECO:0000256" key="6">
    <source>
        <dbReference type="ARBA" id="ARBA00022801"/>
    </source>
</evidence>
<organism evidence="10 11">
    <name type="scientific">Neodothiora populina</name>
    <dbReference type="NCBI Taxonomy" id="2781224"/>
    <lineage>
        <taxon>Eukaryota</taxon>
        <taxon>Fungi</taxon>
        <taxon>Dikarya</taxon>
        <taxon>Ascomycota</taxon>
        <taxon>Pezizomycotina</taxon>
        <taxon>Dothideomycetes</taxon>
        <taxon>Dothideomycetidae</taxon>
        <taxon>Dothideales</taxon>
        <taxon>Dothioraceae</taxon>
        <taxon>Neodothiora</taxon>
    </lineage>
</organism>
<comment type="similarity">
    <text evidence="3">Belongs to the glycosyl hydrolase 51 family.</text>
</comment>
<feature type="chain" id="PRO_5047049609" description="non-reducing end alpha-L-arabinofuranosidase" evidence="8">
    <location>
        <begin position="19"/>
        <end position="671"/>
    </location>
</feature>
<sequence>MSRSIAILVAISAAFVSALNLTVAPNGGNVTSPLQYGLMFEDINFSGDGGIYAELVRNRAFQGSPVYPSNLTAWKPVNGAVLSLQNLSIPLSDVLPTSMRVAASNATVGAVGFANSGWWGIDVRVQKYSGSFWVKGDYNGSFRAALVSDITNETFGSAVISARTSSSKWSEYNYTLIPDAAAPNSNNSLIITFDAAAVSGSSLDFHLISLFPPTYKDRPNGMRVDLMEALAGLNPSFLRLPGGNNIEGDHPPYLWYWNQTIGPLKDRPGRPGTWTYENTDGLGLVEFLWWCEDLEIEPVLAVWSGLYLDDTVVSNTSLQTYVQYALDELEFLMGSTDTPYGALRASLGYPDPFSIKYVEVGNEDNLNKGNGSYSSYRFPDFYNAIHGAYPDITIIASTVAVDPFSENASGDYHQYTRPDHMVGQFDFFDNMDRRHPILIGEYAIVQSNEAGQAGVSWDEARSSFPFWIGTVAEAIFLIGAERNADNILGASYAPTFQNLNKWQWAPDLISYTADPSQDVLSTSWHMLQLMSEVRITETLPTSGGAFGPAYWVAGVNDDRGSHILKTAVYNSTGDVPMTVSFNSINAGTTANLTVLTAPGAYSYNDIGSDIVKGNSTILTASSAGAFTFYLPNLSISVLEVAGTSSADVQARGYVAAGTKRSMPMGHREVIF</sequence>
<name>A0ABR3PHW2_9PEZI</name>
<proteinExistence type="inferred from homology"/>
<feature type="domain" description="Alpha-L-arabinofuranosidase C-terminal" evidence="9">
    <location>
        <begin position="440"/>
        <end position="634"/>
    </location>
</feature>
<dbReference type="RefSeq" id="XP_069202001.1">
    <property type="nucleotide sequence ID" value="XM_069347396.1"/>
</dbReference>
<dbReference type="InterPro" id="IPR017853">
    <property type="entry name" value="GH"/>
</dbReference>
<evidence type="ECO:0000256" key="8">
    <source>
        <dbReference type="SAM" id="SignalP"/>
    </source>
</evidence>
<evidence type="ECO:0000256" key="5">
    <source>
        <dbReference type="ARBA" id="ARBA00022729"/>
    </source>
</evidence>
<dbReference type="SUPFAM" id="SSF51445">
    <property type="entry name" value="(Trans)glycosidases"/>
    <property type="match status" value="1"/>
</dbReference>
<comment type="caution">
    <text evidence="10">The sequence shown here is derived from an EMBL/GenBank/DDBJ whole genome shotgun (WGS) entry which is preliminary data.</text>
</comment>
<evidence type="ECO:0000313" key="10">
    <source>
        <dbReference type="EMBL" id="KAL1305728.1"/>
    </source>
</evidence>
<gene>
    <name evidence="10" type="ORF">AAFC00_007314</name>
</gene>
<dbReference type="PANTHER" id="PTHR31776:SF0">
    <property type="entry name" value="ALPHA-L-ARABINOFURANOSIDASE 1"/>
    <property type="match status" value="1"/>
</dbReference>
<evidence type="ECO:0000256" key="7">
    <source>
        <dbReference type="ARBA" id="ARBA00023180"/>
    </source>
</evidence>
<evidence type="ECO:0000256" key="3">
    <source>
        <dbReference type="ARBA" id="ARBA00007186"/>
    </source>
</evidence>
<dbReference type="SMART" id="SM00813">
    <property type="entry name" value="Alpha-L-AF_C"/>
    <property type="match status" value="1"/>
</dbReference>
<dbReference type="InterPro" id="IPR051563">
    <property type="entry name" value="Glycosyl_Hydrolase_51"/>
</dbReference>
<protein>
    <recommendedName>
        <fullName evidence="4">non-reducing end alpha-L-arabinofuranosidase</fullName>
        <ecNumber evidence="4">3.2.1.55</ecNumber>
    </recommendedName>
</protein>
<evidence type="ECO:0000313" key="11">
    <source>
        <dbReference type="Proteomes" id="UP001562354"/>
    </source>
</evidence>
<reference evidence="10 11" key="1">
    <citation type="submission" date="2024-07" db="EMBL/GenBank/DDBJ databases">
        <title>Draft sequence of the Neodothiora populina.</title>
        <authorList>
            <person name="Drown D.D."/>
            <person name="Schuette U.S."/>
            <person name="Buechlein A.B."/>
            <person name="Rusch D.R."/>
            <person name="Winton L.W."/>
            <person name="Adams G.A."/>
        </authorList>
    </citation>
    <scope>NUCLEOTIDE SEQUENCE [LARGE SCALE GENOMIC DNA]</scope>
    <source>
        <strain evidence="10 11">CPC 39397</strain>
    </source>
</reference>
<feature type="signal peptide" evidence="8">
    <location>
        <begin position="1"/>
        <end position="18"/>
    </location>
</feature>
<dbReference type="EC" id="3.2.1.55" evidence="4"/>
<evidence type="ECO:0000256" key="1">
    <source>
        <dbReference type="ARBA" id="ARBA00001462"/>
    </source>
</evidence>
<dbReference type="Proteomes" id="UP001562354">
    <property type="component" value="Unassembled WGS sequence"/>
</dbReference>
<evidence type="ECO:0000259" key="9">
    <source>
        <dbReference type="SMART" id="SM00813"/>
    </source>
</evidence>
<comment type="pathway">
    <text evidence="2">Glycan metabolism; L-arabinan degradation.</text>
</comment>
<keyword evidence="7" id="KW-0325">Glycoprotein</keyword>
<dbReference type="InterPro" id="IPR055235">
    <property type="entry name" value="ASD1_cat"/>
</dbReference>
<keyword evidence="5 8" id="KW-0732">Signal</keyword>
<accession>A0ABR3PHW2</accession>
<comment type="catalytic activity">
    <reaction evidence="1">
        <text>Hydrolysis of terminal non-reducing alpha-L-arabinofuranoside residues in alpha-L-arabinosides.</text>
        <dbReference type="EC" id="3.2.1.55"/>
    </reaction>
</comment>
<dbReference type="Pfam" id="PF06964">
    <property type="entry name" value="Alpha-L-AF_C"/>
    <property type="match status" value="1"/>
</dbReference>
<dbReference type="GeneID" id="95981013"/>